<protein>
    <recommendedName>
        <fullName evidence="3">DNA polymerase delta subunit 4</fullName>
    </recommendedName>
</protein>
<dbReference type="PANTHER" id="PTHR14303">
    <property type="entry name" value="DNA POLYMERASE DELTA SUBUNIT 4"/>
    <property type="match status" value="1"/>
</dbReference>
<dbReference type="EMBL" id="DS469579">
    <property type="protein sequence ID" value="EDO41296.1"/>
    <property type="molecule type" value="Genomic_DNA"/>
</dbReference>
<dbReference type="GO" id="GO:0000731">
    <property type="term" value="P:DNA synthesis involved in DNA repair"/>
    <property type="evidence" value="ECO:0000318"/>
    <property type="project" value="GO_Central"/>
</dbReference>
<name>A7S4K3_NEMVE</name>
<reference evidence="1 2" key="1">
    <citation type="journal article" date="2007" name="Science">
        <title>Sea anemone genome reveals ancestral eumetazoan gene repertoire and genomic organization.</title>
        <authorList>
            <person name="Putnam N.H."/>
            <person name="Srivastava M."/>
            <person name="Hellsten U."/>
            <person name="Dirks B."/>
            <person name="Chapman J."/>
            <person name="Salamov A."/>
            <person name="Terry A."/>
            <person name="Shapiro H."/>
            <person name="Lindquist E."/>
            <person name="Kapitonov V.V."/>
            <person name="Jurka J."/>
            <person name="Genikhovich G."/>
            <person name="Grigoriev I.V."/>
            <person name="Lucas S.M."/>
            <person name="Steele R.E."/>
            <person name="Finnerty J.R."/>
            <person name="Technau U."/>
            <person name="Martindale M.Q."/>
            <person name="Rokhsar D.S."/>
        </authorList>
    </citation>
    <scope>NUCLEOTIDE SEQUENCE [LARGE SCALE GENOMIC DNA]</scope>
    <source>
        <strain evidence="2">CH2 X CH6</strain>
    </source>
</reference>
<evidence type="ECO:0000313" key="2">
    <source>
        <dbReference type="Proteomes" id="UP000001593"/>
    </source>
</evidence>
<evidence type="ECO:0000313" key="1">
    <source>
        <dbReference type="EMBL" id="EDO41296.1"/>
    </source>
</evidence>
<dbReference type="PhylomeDB" id="A7S4K3"/>
<gene>
    <name evidence="1" type="ORF">NEMVEDRAFT_v1g104658</name>
</gene>
<dbReference type="InParanoid" id="A7S4K3"/>
<sequence>MLFDTFSFQLADKDVSIDARQDDLKTLREFDLSPEFGPCLGMTRLERWERADRYGLNPPQDVKKILALHPTDSNYTDW</sequence>
<dbReference type="GO" id="GO:0043625">
    <property type="term" value="C:delta DNA polymerase complex"/>
    <property type="evidence" value="ECO:0000318"/>
    <property type="project" value="GO_Central"/>
</dbReference>
<keyword evidence="2" id="KW-1185">Reference proteome</keyword>
<dbReference type="OMA" id="IMRLERW"/>
<dbReference type="eggNOG" id="ENOG502SC9I">
    <property type="taxonomic scope" value="Eukaryota"/>
</dbReference>
<proteinExistence type="predicted"/>
<dbReference type="HOGENOM" id="CLU_197794_0_0_1"/>
<accession>A7S4K3</accession>
<dbReference type="Proteomes" id="UP000001593">
    <property type="component" value="Unassembled WGS sequence"/>
</dbReference>
<dbReference type="Pfam" id="PF04081">
    <property type="entry name" value="DNA_pol_delta_4"/>
    <property type="match status" value="1"/>
</dbReference>
<dbReference type="GO" id="GO:0006261">
    <property type="term" value="P:DNA-templated DNA replication"/>
    <property type="evidence" value="ECO:0000318"/>
    <property type="project" value="GO_Central"/>
</dbReference>
<dbReference type="AlphaFoldDB" id="A7S4K3"/>
<dbReference type="KEGG" id="nve:5513068"/>
<dbReference type="STRING" id="45351.A7S4K3"/>
<organism evidence="1 2">
    <name type="scientific">Nematostella vectensis</name>
    <name type="common">Starlet sea anemone</name>
    <dbReference type="NCBI Taxonomy" id="45351"/>
    <lineage>
        <taxon>Eukaryota</taxon>
        <taxon>Metazoa</taxon>
        <taxon>Cnidaria</taxon>
        <taxon>Anthozoa</taxon>
        <taxon>Hexacorallia</taxon>
        <taxon>Actiniaria</taxon>
        <taxon>Edwardsiidae</taxon>
        <taxon>Nematostella</taxon>
    </lineage>
</organism>
<dbReference type="InterPro" id="IPR007218">
    <property type="entry name" value="DNA_pol_delta_4"/>
</dbReference>
<evidence type="ECO:0008006" key="3">
    <source>
        <dbReference type="Google" id="ProtNLM"/>
    </source>
</evidence>
<dbReference type="PANTHER" id="PTHR14303:SF0">
    <property type="entry name" value="DNA POLYMERASE DELTA SUBUNIT 4"/>
    <property type="match status" value="1"/>
</dbReference>